<evidence type="ECO:0000256" key="2">
    <source>
        <dbReference type="SAM" id="Phobius"/>
    </source>
</evidence>
<accession>A0A437NR38</accession>
<organism evidence="3 4">
    <name type="scientific">Methylobacterium oryzihabitans</name>
    <dbReference type="NCBI Taxonomy" id="2499852"/>
    <lineage>
        <taxon>Bacteria</taxon>
        <taxon>Pseudomonadati</taxon>
        <taxon>Pseudomonadota</taxon>
        <taxon>Alphaproteobacteria</taxon>
        <taxon>Hyphomicrobiales</taxon>
        <taxon>Methylobacteriaceae</taxon>
        <taxon>Methylobacterium</taxon>
    </lineage>
</organism>
<feature type="compositionally biased region" description="Basic and acidic residues" evidence="1">
    <location>
        <begin position="149"/>
        <end position="171"/>
    </location>
</feature>
<evidence type="ECO:0000256" key="1">
    <source>
        <dbReference type="SAM" id="MobiDB-lite"/>
    </source>
</evidence>
<dbReference type="Proteomes" id="UP000286997">
    <property type="component" value="Unassembled WGS sequence"/>
</dbReference>
<feature type="region of interest" description="Disordered" evidence="1">
    <location>
        <begin position="870"/>
        <end position="889"/>
    </location>
</feature>
<dbReference type="Gene3D" id="1.10.530.10">
    <property type="match status" value="1"/>
</dbReference>
<dbReference type="SUPFAM" id="SSF53955">
    <property type="entry name" value="Lysozyme-like"/>
    <property type="match status" value="1"/>
</dbReference>
<dbReference type="EMBL" id="SACP01000056">
    <property type="protein sequence ID" value="RVU12502.1"/>
    <property type="molecule type" value="Genomic_DNA"/>
</dbReference>
<comment type="caution">
    <text evidence="3">The sequence shown here is derived from an EMBL/GenBank/DDBJ whole genome shotgun (WGS) entry which is preliminary data.</text>
</comment>
<dbReference type="RefSeq" id="WP_127734136.1">
    <property type="nucleotide sequence ID" value="NZ_SACP01000056.1"/>
</dbReference>
<dbReference type="InterPro" id="IPR023346">
    <property type="entry name" value="Lysozyme-like_dom_sf"/>
</dbReference>
<dbReference type="InterPro" id="IPR010090">
    <property type="entry name" value="Phage_tape_meas"/>
</dbReference>
<feature type="region of interest" description="Disordered" evidence="1">
    <location>
        <begin position="1254"/>
        <end position="1278"/>
    </location>
</feature>
<proteinExistence type="predicted"/>
<feature type="transmembrane region" description="Helical" evidence="2">
    <location>
        <begin position="667"/>
        <end position="692"/>
    </location>
</feature>
<feature type="region of interest" description="Disordered" evidence="1">
    <location>
        <begin position="145"/>
        <end position="171"/>
    </location>
</feature>
<keyword evidence="4" id="KW-1185">Reference proteome</keyword>
<feature type="compositionally biased region" description="Gly residues" evidence="1">
    <location>
        <begin position="901"/>
        <end position="910"/>
    </location>
</feature>
<reference evidence="3 4" key="1">
    <citation type="submission" date="2019-01" db="EMBL/GenBank/DDBJ databases">
        <authorList>
            <person name="Chen W.-M."/>
        </authorList>
    </citation>
    <scope>NUCLEOTIDE SEQUENCE [LARGE SCALE GENOMIC DNA]</scope>
    <source>
        <strain evidence="3 4">TER-1</strain>
    </source>
</reference>
<keyword evidence="2" id="KW-0472">Membrane</keyword>
<protein>
    <submittedName>
        <fullName evidence="3">Phage tail tape measure protein</fullName>
    </submittedName>
</protein>
<feature type="compositionally biased region" description="Low complexity" evidence="1">
    <location>
        <begin position="870"/>
        <end position="884"/>
    </location>
</feature>
<feature type="region of interest" description="Disordered" evidence="1">
    <location>
        <begin position="896"/>
        <end position="917"/>
    </location>
</feature>
<feature type="transmembrane region" description="Helical" evidence="2">
    <location>
        <begin position="704"/>
        <end position="722"/>
    </location>
</feature>
<keyword evidence="2" id="KW-1133">Transmembrane helix</keyword>
<name>A0A437NR38_9HYPH</name>
<evidence type="ECO:0000313" key="3">
    <source>
        <dbReference type="EMBL" id="RVU12502.1"/>
    </source>
</evidence>
<dbReference type="NCBIfam" id="TIGR01760">
    <property type="entry name" value="tape_meas_TP901"/>
    <property type="match status" value="1"/>
</dbReference>
<sequence length="1323" mass="138506">MSDTITEVKAILTAEDRASAIIRNFRAEADRLAKSLTKLASVNLSGLDKAFSTNVLTAMSRAVASTEAAASRAIRGRATLEARTARQRVANEVAVDRARRAADAASAAALRAKFSFVNKMGRQQQQEAQRADREFRQRMRFNTAMGRQQAREARQVEQDRQRAEATADRDAAQTLRRRIAGDRWRFALRDRMERQERVEHNRLRNQVFGRAGDAVDHGRDALRNTTRPVGVAALVGTAAAGAAARRILGSESAIDSAEMSARIYGGLSAEAARSLRDRWAAPLAEALGTGTDKLLNSYVDAVKLGIPTTGAQAFSELATKTSEAWSVLFEGVVEILGTVNTILTAKGATFDVDRLKSVANTVQHLAAKQSTTPEKLLSFMQRGAGGADLLGMSMEAGLAFGSASTSLGNQAAESGRLLDFLAGRIVEMPRLTRKRGDEGDQARDLMRLLGYGSGEAMNRKRRDDPDAFLPDLFERFAKIKSARKREEAIRFLAGREWLGEMGRLVTGPDTYREAAKLAKEAKGLDAIGAVWDLHRLKLSFVFKQFKAGWLNILGEFGKILSPMARKVGDYFLSWSAKLRDGGLSARFRAGLEGLLSGFGFTNLPDLLTGVFGKPGEGAAGSVDTWRAAARGFGAGIHDVVSGIVGAIKSLSGGSGDPETLARWTARILTFSAAMVIAGPAIAAIGGLTSAILALGTAAISTWSALKLAGLVGAGAAGGTAAAGAGAGAAAAGGALTVVGIAIGAAIVEGIKRYFTSYLPDFSKPTKDGIREQQGQGWMGKSWNWLLGRGSKVNLDTGEIGGGSGDRGLHGDAGRDRLGARLQPAFSPADDIALNTGRLVRAFESMGARVHLAAIGAPARDVLAGFTGGASNSGSPGAGSDPARSFGRNFSTPGGMSVPGWFGKGSGGGGSASSNPANSTASAAMLDAIAGTESGKAGYDAVLGNGKYGTPAKPVSTMSLDEAFAFGRQIRARHGSSSALGRYQIVGTTMRAAQRALGIPGDAIFDGPMQDRMARWIARNQGLGAWEGLKHNPAAMARARAALAAGGAQDISPATPSGAATGIPGLGGKGQYDGLKVKGTQATAAGGAHLGVTDLARQAQANLPGGVKHFAAFNDRYHAGTRSKHALGLAFDTSLIDPSQSAAAAEAMRAKLRAAGLDDKSFKVIDEYKNPSARSTGGHIHTQFNSKEAAEKYHGYIEAMNKAQATIAEVTARSQEAVKGFSSTGWRPTPPPAAGKLGIPSAAALAGKAQTPTADDLARTMPNRPPGLDQGGSGFRPRENQLPAQTNIVINASHMPPAEMGGHIQRHISEARTYRAHDMEPELT</sequence>
<keyword evidence="2" id="KW-0812">Transmembrane</keyword>
<dbReference type="OrthoDB" id="8006122at2"/>
<evidence type="ECO:0000313" key="4">
    <source>
        <dbReference type="Proteomes" id="UP000286997"/>
    </source>
</evidence>
<gene>
    <name evidence="3" type="ORF">EOE48_27850</name>
</gene>